<dbReference type="Pfam" id="PF03466">
    <property type="entry name" value="LysR_substrate"/>
    <property type="match status" value="1"/>
</dbReference>
<evidence type="ECO:0000259" key="5">
    <source>
        <dbReference type="Pfam" id="PF03466"/>
    </source>
</evidence>
<dbReference type="Proteomes" id="UP000570003">
    <property type="component" value="Unassembled WGS sequence"/>
</dbReference>
<organism evidence="6 7">
    <name type="scientific">Streptomyces somaliensis (strain ATCC 33201 / DSM 40738 / JCM 12659 / KCTC 9044 / NCTC 11332 / NRRL B-12077 / IP 733)</name>
    <dbReference type="NCBI Taxonomy" id="1134445"/>
    <lineage>
        <taxon>Bacteria</taxon>
        <taxon>Bacillati</taxon>
        <taxon>Actinomycetota</taxon>
        <taxon>Actinomycetes</taxon>
        <taxon>Kitasatosporales</taxon>
        <taxon>Streptomycetaceae</taxon>
        <taxon>Streptomyces</taxon>
    </lineage>
</organism>
<comment type="caution">
    <text evidence="6">The sequence shown here is derived from an EMBL/GenBank/DDBJ whole genome shotgun (WGS) entry which is preliminary data.</text>
</comment>
<reference evidence="6 7" key="1">
    <citation type="submission" date="2020-04" db="EMBL/GenBank/DDBJ databases">
        <title>MicrobeNet Type strains.</title>
        <authorList>
            <person name="Nicholson A.C."/>
        </authorList>
    </citation>
    <scope>NUCLEOTIDE SEQUENCE [LARGE SCALE GENOMIC DNA]</scope>
    <source>
        <strain evidence="6 7">DSM 40738</strain>
    </source>
</reference>
<dbReference type="GO" id="GO:0032993">
    <property type="term" value="C:protein-DNA complex"/>
    <property type="evidence" value="ECO:0007669"/>
    <property type="project" value="TreeGrafter"/>
</dbReference>
<comment type="similarity">
    <text evidence="1">Belongs to the LysR transcriptional regulatory family.</text>
</comment>
<accession>A0AA44DBL9</accession>
<sequence>MTIRTPAAAGDASVPGAAVPPRSLRLGVHGSTHLAARIVAAAGHPESSIEYVPYEVSEPFTLLRAGATDLMLVKYDPLDPGIALSEPVAWDGRAVLVGAHHPLAEQESVSLEQVADYEGFRCPGDFPPHVWDLVVPPHTRAGRAIRRTHTMTTVPALVELLWSTPAMHVSFQSLAAVLPPCVKVVPVHDLPPSPVALAWLRGTRLPERARRFVGDAERAARR</sequence>
<evidence type="ECO:0000256" key="1">
    <source>
        <dbReference type="ARBA" id="ARBA00009437"/>
    </source>
</evidence>
<proteinExistence type="inferred from homology"/>
<feature type="domain" description="LysR substrate-binding" evidence="5">
    <location>
        <begin position="22"/>
        <end position="214"/>
    </location>
</feature>
<dbReference type="EMBL" id="JAAXOU010000023">
    <property type="protein sequence ID" value="NKY13400.1"/>
    <property type="molecule type" value="Genomic_DNA"/>
</dbReference>
<dbReference type="AlphaFoldDB" id="A0AA44DBL9"/>
<dbReference type="RefSeq" id="WP_168437667.1">
    <property type="nucleotide sequence ID" value="NZ_JAAXOU010000023.1"/>
</dbReference>
<evidence type="ECO:0000313" key="6">
    <source>
        <dbReference type="EMBL" id="NKY13400.1"/>
    </source>
</evidence>
<dbReference type="PANTHER" id="PTHR30346">
    <property type="entry name" value="TRANSCRIPTIONAL DUAL REGULATOR HCAR-RELATED"/>
    <property type="match status" value="1"/>
</dbReference>
<keyword evidence="4" id="KW-0804">Transcription</keyword>
<protein>
    <submittedName>
        <fullName evidence="6">LysR family transcriptional regulator</fullName>
    </submittedName>
</protein>
<dbReference type="InterPro" id="IPR005119">
    <property type="entry name" value="LysR_subst-bd"/>
</dbReference>
<name>A0AA44DBL9_STRE0</name>
<dbReference type="GO" id="GO:0003700">
    <property type="term" value="F:DNA-binding transcription factor activity"/>
    <property type="evidence" value="ECO:0007669"/>
    <property type="project" value="TreeGrafter"/>
</dbReference>
<keyword evidence="3" id="KW-0238">DNA-binding</keyword>
<evidence type="ECO:0000313" key="7">
    <source>
        <dbReference type="Proteomes" id="UP000570003"/>
    </source>
</evidence>
<dbReference type="GO" id="GO:0003677">
    <property type="term" value="F:DNA binding"/>
    <property type="evidence" value="ECO:0007669"/>
    <property type="project" value="UniProtKB-KW"/>
</dbReference>
<evidence type="ECO:0000256" key="2">
    <source>
        <dbReference type="ARBA" id="ARBA00023015"/>
    </source>
</evidence>
<dbReference type="SUPFAM" id="SSF53850">
    <property type="entry name" value="Periplasmic binding protein-like II"/>
    <property type="match status" value="1"/>
</dbReference>
<dbReference type="Gene3D" id="3.40.190.10">
    <property type="entry name" value="Periplasmic binding protein-like II"/>
    <property type="match status" value="2"/>
</dbReference>
<keyword evidence="7" id="KW-1185">Reference proteome</keyword>
<gene>
    <name evidence="6" type="ORF">HGA06_04210</name>
</gene>
<evidence type="ECO:0000256" key="3">
    <source>
        <dbReference type="ARBA" id="ARBA00023125"/>
    </source>
</evidence>
<dbReference type="PANTHER" id="PTHR30346:SF0">
    <property type="entry name" value="HCA OPERON TRANSCRIPTIONAL ACTIVATOR HCAR"/>
    <property type="match status" value="1"/>
</dbReference>
<evidence type="ECO:0000256" key="4">
    <source>
        <dbReference type="ARBA" id="ARBA00023163"/>
    </source>
</evidence>
<keyword evidence="2" id="KW-0805">Transcription regulation</keyword>